<dbReference type="EMBL" id="QKVK01000002">
    <property type="protein sequence ID" value="PZF78188.1"/>
    <property type="molecule type" value="Genomic_DNA"/>
</dbReference>
<comment type="caution">
    <text evidence="4">The sequence shown here is derived from an EMBL/GenBank/DDBJ whole genome shotgun (WGS) entry which is preliminary data.</text>
</comment>
<dbReference type="Gene3D" id="3.10.580.10">
    <property type="entry name" value="CBS-domain"/>
    <property type="match status" value="1"/>
</dbReference>
<accession>A0A2W2BDB6</accession>
<dbReference type="SMART" id="SM00116">
    <property type="entry name" value="CBS"/>
    <property type="match status" value="2"/>
</dbReference>
<sequence>MTVSRILDHKGWKVFSVDAATPLQAVVDALAEHGVGVLVVTGPGGALAGIISERDVIRALSGDAAAALRKTAAAAMTRDVATCTPEDAETMVMERMTARGVRHLPVLAGGKLVGVVSMRDVIRLRIEKIEEMMRVIEAEAALLK</sequence>
<reference evidence="5" key="1">
    <citation type="submission" date="2018-06" db="EMBL/GenBank/DDBJ databases">
        <title>Aestuariibacter litoralis strain KCTC 52945T.</title>
        <authorList>
            <person name="Li X."/>
            <person name="Salam N."/>
            <person name="Li J.-L."/>
            <person name="Chen Y.-M."/>
            <person name="Yang Z.-W."/>
            <person name="Zhang L.-Y."/>
            <person name="Han M.-X."/>
            <person name="Xiao M."/>
            <person name="Li W.-J."/>
        </authorList>
    </citation>
    <scope>NUCLEOTIDE SEQUENCE [LARGE SCALE GENOMIC DNA]</scope>
    <source>
        <strain evidence="5">KCTC 52945</strain>
    </source>
</reference>
<proteinExistence type="predicted"/>
<gene>
    <name evidence="4" type="ORF">DK847_07185</name>
</gene>
<dbReference type="PROSITE" id="PS51371">
    <property type="entry name" value="CBS"/>
    <property type="match status" value="2"/>
</dbReference>
<dbReference type="InterPro" id="IPR051257">
    <property type="entry name" value="Diverse_CBS-Domain"/>
</dbReference>
<keyword evidence="1 2" id="KW-0129">CBS domain</keyword>
<dbReference type="PANTHER" id="PTHR43080">
    <property type="entry name" value="CBS DOMAIN-CONTAINING PROTEIN CBSX3, MITOCHONDRIAL"/>
    <property type="match status" value="1"/>
</dbReference>
<dbReference type="InterPro" id="IPR046342">
    <property type="entry name" value="CBS_dom_sf"/>
</dbReference>
<evidence type="ECO:0000259" key="3">
    <source>
        <dbReference type="PROSITE" id="PS51371"/>
    </source>
</evidence>
<evidence type="ECO:0000256" key="1">
    <source>
        <dbReference type="ARBA" id="ARBA00023122"/>
    </source>
</evidence>
<protein>
    <recommendedName>
        <fullName evidence="3">CBS domain-containing protein</fullName>
    </recommendedName>
</protein>
<dbReference type="SUPFAM" id="SSF54631">
    <property type="entry name" value="CBS-domain pair"/>
    <property type="match status" value="1"/>
</dbReference>
<dbReference type="RefSeq" id="WP_111197211.1">
    <property type="nucleotide sequence ID" value="NZ_QKVK01000002.1"/>
</dbReference>
<feature type="domain" description="CBS" evidence="3">
    <location>
        <begin position="76"/>
        <end position="131"/>
    </location>
</feature>
<dbReference type="AlphaFoldDB" id="A0A2W2BDB6"/>
<evidence type="ECO:0000313" key="5">
    <source>
        <dbReference type="Proteomes" id="UP000248795"/>
    </source>
</evidence>
<dbReference type="PANTHER" id="PTHR43080:SF2">
    <property type="entry name" value="CBS DOMAIN-CONTAINING PROTEIN"/>
    <property type="match status" value="1"/>
</dbReference>
<name>A0A2W2BDB6_9HYPH</name>
<dbReference type="Proteomes" id="UP000248795">
    <property type="component" value="Unassembled WGS sequence"/>
</dbReference>
<evidence type="ECO:0000256" key="2">
    <source>
        <dbReference type="PROSITE-ProRule" id="PRU00703"/>
    </source>
</evidence>
<feature type="domain" description="CBS" evidence="3">
    <location>
        <begin position="7"/>
        <end position="68"/>
    </location>
</feature>
<organism evidence="4 5">
    <name type="scientific">Aestuariivirga litoralis</name>
    <dbReference type="NCBI Taxonomy" id="2650924"/>
    <lineage>
        <taxon>Bacteria</taxon>
        <taxon>Pseudomonadati</taxon>
        <taxon>Pseudomonadota</taxon>
        <taxon>Alphaproteobacteria</taxon>
        <taxon>Hyphomicrobiales</taxon>
        <taxon>Aestuariivirgaceae</taxon>
        <taxon>Aestuariivirga</taxon>
    </lineage>
</organism>
<evidence type="ECO:0000313" key="4">
    <source>
        <dbReference type="EMBL" id="PZF78188.1"/>
    </source>
</evidence>
<dbReference type="InterPro" id="IPR000644">
    <property type="entry name" value="CBS_dom"/>
</dbReference>
<dbReference type="Pfam" id="PF00571">
    <property type="entry name" value="CBS"/>
    <property type="match status" value="2"/>
</dbReference>
<keyword evidence="5" id="KW-1185">Reference proteome</keyword>